<dbReference type="EMBL" id="JAMZDX010000008">
    <property type="protein sequence ID" value="MCP2313895.1"/>
    <property type="molecule type" value="Genomic_DNA"/>
</dbReference>
<comment type="caution">
    <text evidence="1">The sequence shown here is derived from an EMBL/GenBank/DDBJ whole genome shotgun (WGS) entry which is preliminary data.</text>
</comment>
<accession>A0ABT1J8X9</accession>
<gene>
    <name evidence="1" type="ORF">FHR36_007094</name>
</gene>
<reference evidence="1 2" key="1">
    <citation type="submission" date="2022-06" db="EMBL/GenBank/DDBJ databases">
        <title>Sequencing the genomes of 1000 actinobacteria strains.</title>
        <authorList>
            <person name="Klenk H.-P."/>
        </authorList>
    </citation>
    <scope>NUCLEOTIDE SEQUENCE [LARGE SCALE GENOMIC DNA]</scope>
    <source>
        <strain evidence="1 2">DSM 41656</strain>
    </source>
</reference>
<organism evidence="1 2">
    <name type="scientific">Kitasatospora paracochleata</name>
    <dbReference type="NCBI Taxonomy" id="58354"/>
    <lineage>
        <taxon>Bacteria</taxon>
        <taxon>Bacillati</taxon>
        <taxon>Actinomycetota</taxon>
        <taxon>Actinomycetes</taxon>
        <taxon>Kitasatosporales</taxon>
        <taxon>Streptomycetaceae</taxon>
        <taxon>Kitasatospora</taxon>
    </lineage>
</organism>
<name>A0ABT1J8X9_9ACTN</name>
<evidence type="ECO:0000313" key="1">
    <source>
        <dbReference type="EMBL" id="MCP2313895.1"/>
    </source>
</evidence>
<sequence>MSTKRGYAWGIGGTEYLIVPGEAWNRPPLTEHPQEAVRPVHPRVDTLALVDRVWHGGVSGDGYVHRIVEVVPTT</sequence>
<keyword evidence="2" id="KW-1185">Reference proteome</keyword>
<protein>
    <submittedName>
        <fullName evidence="1">Uncharacterized protein</fullName>
    </submittedName>
</protein>
<proteinExistence type="predicted"/>
<dbReference type="Proteomes" id="UP001206483">
    <property type="component" value="Unassembled WGS sequence"/>
</dbReference>
<dbReference type="RefSeq" id="WP_253804178.1">
    <property type="nucleotide sequence ID" value="NZ_BAAAUB010000029.1"/>
</dbReference>
<evidence type="ECO:0000313" key="2">
    <source>
        <dbReference type="Proteomes" id="UP001206483"/>
    </source>
</evidence>